<gene>
    <name evidence="1" type="ORF">F5878DRAFT_620286</name>
</gene>
<dbReference type="Proteomes" id="UP001163846">
    <property type="component" value="Unassembled WGS sequence"/>
</dbReference>
<evidence type="ECO:0000313" key="1">
    <source>
        <dbReference type="EMBL" id="KAJ3838173.1"/>
    </source>
</evidence>
<protein>
    <submittedName>
        <fullName evidence="1">Uncharacterized protein</fullName>
    </submittedName>
</protein>
<dbReference type="AlphaFoldDB" id="A0AA38P8A8"/>
<dbReference type="EMBL" id="MU806198">
    <property type="protein sequence ID" value="KAJ3838173.1"/>
    <property type="molecule type" value="Genomic_DNA"/>
</dbReference>
<sequence>MCYILRVSREHRCGHRIAYRRERIDCESATCVLSDSHQLDCRNCYNTCRQSLQDEIRWSSDKVKTPCESCLAGK</sequence>
<comment type="caution">
    <text evidence="1">The sequence shown here is derived from an EMBL/GenBank/DDBJ whole genome shotgun (WGS) entry which is preliminary data.</text>
</comment>
<keyword evidence="2" id="KW-1185">Reference proteome</keyword>
<accession>A0AA38P8A8</accession>
<reference evidence="1" key="1">
    <citation type="submission" date="2022-08" db="EMBL/GenBank/DDBJ databases">
        <authorList>
            <consortium name="DOE Joint Genome Institute"/>
            <person name="Min B."/>
            <person name="Riley R."/>
            <person name="Sierra-Patev S."/>
            <person name="Naranjo-Ortiz M."/>
            <person name="Looney B."/>
            <person name="Konkel Z."/>
            <person name="Slot J.C."/>
            <person name="Sakamoto Y."/>
            <person name="Steenwyk J.L."/>
            <person name="Rokas A."/>
            <person name="Carro J."/>
            <person name="Camarero S."/>
            <person name="Ferreira P."/>
            <person name="Molpeceres G."/>
            <person name="Ruiz-Duenas F.J."/>
            <person name="Serrano A."/>
            <person name="Henrissat B."/>
            <person name="Drula E."/>
            <person name="Hughes K.W."/>
            <person name="Mata J.L."/>
            <person name="Ishikawa N.K."/>
            <person name="Vargas-Isla R."/>
            <person name="Ushijima S."/>
            <person name="Smith C.A."/>
            <person name="Ahrendt S."/>
            <person name="Andreopoulos W."/>
            <person name="He G."/>
            <person name="Labutti K."/>
            <person name="Lipzen A."/>
            <person name="Ng V."/>
            <person name="Sandor L."/>
            <person name="Barry K."/>
            <person name="Martinez A.T."/>
            <person name="Xiao Y."/>
            <person name="Gibbons J.G."/>
            <person name="Terashima K."/>
            <person name="Hibbett D.S."/>
            <person name="Grigoriev I.V."/>
        </authorList>
    </citation>
    <scope>NUCLEOTIDE SEQUENCE</scope>
    <source>
        <strain evidence="1">TFB9207</strain>
    </source>
</reference>
<name>A0AA38P8A8_9AGAR</name>
<evidence type="ECO:0000313" key="2">
    <source>
        <dbReference type="Proteomes" id="UP001163846"/>
    </source>
</evidence>
<proteinExistence type="predicted"/>
<organism evidence="1 2">
    <name type="scientific">Lentinula raphanica</name>
    <dbReference type="NCBI Taxonomy" id="153919"/>
    <lineage>
        <taxon>Eukaryota</taxon>
        <taxon>Fungi</taxon>
        <taxon>Dikarya</taxon>
        <taxon>Basidiomycota</taxon>
        <taxon>Agaricomycotina</taxon>
        <taxon>Agaricomycetes</taxon>
        <taxon>Agaricomycetidae</taxon>
        <taxon>Agaricales</taxon>
        <taxon>Marasmiineae</taxon>
        <taxon>Omphalotaceae</taxon>
        <taxon>Lentinula</taxon>
    </lineage>
</organism>